<evidence type="ECO:0000256" key="2">
    <source>
        <dbReference type="ARBA" id="ARBA00023284"/>
    </source>
</evidence>
<dbReference type="InterPro" id="IPR014025">
    <property type="entry name" value="Glutaredoxin_subgr"/>
</dbReference>
<keyword evidence="2" id="KW-0676">Redox-active center</keyword>
<dbReference type="EMBL" id="UINC01013212">
    <property type="protein sequence ID" value="SVA57253.1"/>
    <property type="molecule type" value="Genomic_DNA"/>
</dbReference>
<evidence type="ECO:0000313" key="4">
    <source>
        <dbReference type="EMBL" id="SVA57253.1"/>
    </source>
</evidence>
<dbReference type="InterPro" id="IPR036249">
    <property type="entry name" value="Thioredoxin-like_sf"/>
</dbReference>
<dbReference type="PROSITE" id="PS00195">
    <property type="entry name" value="GLUTAREDOXIN_1"/>
    <property type="match status" value="1"/>
</dbReference>
<dbReference type="PRINTS" id="PR00160">
    <property type="entry name" value="GLUTAREDOXIN"/>
</dbReference>
<dbReference type="InterPro" id="IPR002109">
    <property type="entry name" value="Glutaredoxin"/>
</dbReference>
<keyword evidence="1" id="KW-1015">Disulfide bond</keyword>
<reference evidence="4" key="1">
    <citation type="submission" date="2018-05" db="EMBL/GenBank/DDBJ databases">
        <authorList>
            <person name="Lanie J.A."/>
            <person name="Ng W.-L."/>
            <person name="Kazmierczak K.M."/>
            <person name="Andrzejewski T.M."/>
            <person name="Davidsen T.M."/>
            <person name="Wayne K.J."/>
            <person name="Tettelin H."/>
            <person name="Glass J.I."/>
            <person name="Rusch D."/>
            <person name="Podicherti R."/>
            <person name="Tsui H.-C.T."/>
            <person name="Winkler M.E."/>
        </authorList>
    </citation>
    <scope>NUCLEOTIDE SEQUENCE</scope>
</reference>
<dbReference type="AlphaFoldDB" id="A0A381WZ78"/>
<name>A0A381WZ78_9ZZZZ</name>
<dbReference type="Gene3D" id="3.40.30.10">
    <property type="entry name" value="Glutaredoxin"/>
    <property type="match status" value="1"/>
</dbReference>
<feature type="domain" description="Glutaredoxin" evidence="3">
    <location>
        <begin position="2"/>
        <end position="61"/>
    </location>
</feature>
<sequence>MIEIYGKENCPFCDRAKELCEQSGYEYNYNQLDVDFNRDELLELFPDAKTFPQITVGGEYIGGYQQFDEWHNTDWNEK</sequence>
<accession>A0A381WZ78</accession>
<evidence type="ECO:0000259" key="3">
    <source>
        <dbReference type="Pfam" id="PF00462"/>
    </source>
</evidence>
<evidence type="ECO:0000256" key="1">
    <source>
        <dbReference type="ARBA" id="ARBA00023157"/>
    </source>
</evidence>
<dbReference type="Pfam" id="PF00462">
    <property type="entry name" value="Glutaredoxin"/>
    <property type="match status" value="1"/>
</dbReference>
<protein>
    <recommendedName>
        <fullName evidence="3">Glutaredoxin domain-containing protein</fullName>
    </recommendedName>
</protein>
<dbReference type="PROSITE" id="PS51354">
    <property type="entry name" value="GLUTAREDOXIN_2"/>
    <property type="match status" value="1"/>
</dbReference>
<dbReference type="InterPro" id="IPR011767">
    <property type="entry name" value="GLR_AS"/>
</dbReference>
<dbReference type="CDD" id="cd02066">
    <property type="entry name" value="GRX_family"/>
    <property type="match status" value="1"/>
</dbReference>
<dbReference type="SUPFAM" id="SSF52833">
    <property type="entry name" value="Thioredoxin-like"/>
    <property type="match status" value="1"/>
</dbReference>
<proteinExistence type="predicted"/>
<gene>
    <name evidence="4" type="ORF">METZ01_LOCUS110107</name>
</gene>
<organism evidence="4">
    <name type="scientific">marine metagenome</name>
    <dbReference type="NCBI Taxonomy" id="408172"/>
    <lineage>
        <taxon>unclassified sequences</taxon>
        <taxon>metagenomes</taxon>
        <taxon>ecological metagenomes</taxon>
    </lineage>
</organism>